<dbReference type="EMBL" id="JBFAUK010000019">
    <property type="protein sequence ID" value="MEV5509247.1"/>
    <property type="molecule type" value="Genomic_DNA"/>
</dbReference>
<dbReference type="Gene3D" id="1.10.1200.10">
    <property type="entry name" value="ACP-like"/>
    <property type="match status" value="1"/>
</dbReference>
<gene>
    <name evidence="4" type="ORF">AB0L16_22910</name>
</gene>
<proteinExistence type="predicted"/>
<keyword evidence="5" id="KW-1185">Reference proteome</keyword>
<organism evidence="4 5">
    <name type="scientific">Streptomyces orinoci</name>
    <name type="common">Streptoverticillium orinoci</name>
    <dbReference type="NCBI Taxonomy" id="67339"/>
    <lineage>
        <taxon>Bacteria</taxon>
        <taxon>Bacillati</taxon>
        <taxon>Actinomycetota</taxon>
        <taxon>Actinomycetes</taxon>
        <taxon>Kitasatosporales</taxon>
        <taxon>Streptomycetaceae</taxon>
        <taxon>Streptomyces</taxon>
    </lineage>
</organism>
<evidence type="ECO:0000256" key="2">
    <source>
        <dbReference type="ARBA" id="ARBA00022553"/>
    </source>
</evidence>
<accession>A0ABV3K3I0</accession>
<dbReference type="Proteomes" id="UP001552594">
    <property type="component" value="Unassembled WGS sequence"/>
</dbReference>
<dbReference type="InterPro" id="IPR009081">
    <property type="entry name" value="PP-bd_ACP"/>
</dbReference>
<dbReference type="InterPro" id="IPR006162">
    <property type="entry name" value="Ppantetheine_attach_site"/>
</dbReference>
<keyword evidence="2" id="KW-0597">Phosphoprotein</keyword>
<keyword evidence="1" id="KW-0596">Phosphopantetheine</keyword>
<dbReference type="SUPFAM" id="SSF47336">
    <property type="entry name" value="ACP-like"/>
    <property type="match status" value="1"/>
</dbReference>
<evidence type="ECO:0000256" key="1">
    <source>
        <dbReference type="ARBA" id="ARBA00022450"/>
    </source>
</evidence>
<dbReference type="PROSITE" id="PS00012">
    <property type="entry name" value="PHOSPHOPANTETHEINE"/>
    <property type="match status" value="1"/>
</dbReference>
<dbReference type="Pfam" id="PF00550">
    <property type="entry name" value="PP-binding"/>
    <property type="match status" value="1"/>
</dbReference>
<evidence type="ECO:0000259" key="3">
    <source>
        <dbReference type="PROSITE" id="PS50075"/>
    </source>
</evidence>
<protein>
    <submittedName>
        <fullName evidence="4">Acyl carrier protein</fullName>
    </submittedName>
</protein>
<evidence type="ECO:0000313" key="5">
    <source>
        <dbReference type="Proteomes" id="UP001552594"/>
    </source>
</evidence>
<feature type="domain" description="Carrier" evidence="3">
    <location>
        <begin position="5"/>
        <end position="83"/>
    </location>
</feature>
<comment type="caution">
    <text evidence="4">The sequence shown here is derived from an EMBL/GenBank/DDBJ whole genome shotgun (WGS) entry which is preliminary data.</text>
</comment>
<dbReference type="RefSeq" id="WP_109282263.1">
    <property type="nucleotide sequence ID" value="NZ_JBFAUK010000019.1"/>
</dbReference>
<name>A0ABV3K3I0_STRON</name>
<sequence>MTQNTFTLADLKRILLEGAGADSGSALEGDITDATFEELGYDSLALLETSTRIEREFHLAGDDDALITAKTPRELIELVNAQLAASV</sequence>
<evidence type="ECO:0000313" key="4">
    <source>
        <dbReference type="EMBL" id="MEV5509247.1"/>
    </source>
</evidence>
<dbReference type="PROSITE" id="PS50075">
    <property type="entry name" value="CARRIER"/>
    <property type="match status" value="1"/>
</dbReference>
<reference evidence="4 5" key="1">
    <citation type="submission" date="2024-06" db="EMBL/GenBank/DDBJ databases">
        <title>The Natural Products Discovery Center: Release of the First 8490 Sequenced Strains for Exploring Actinobacteria Biosynthetic Diversity.</title>
        <authorList>
            <person name="Kalkreuter E."/>
            <person name="Kautsar S.A."/>
            <person name="Yang D."/>
            <person name="Bader C.D."/>
            <person name="Teijaro C.N."/>
            <person name="Fluegel L."/>
            <person name="Davis C.M."/>
            <person name="Simpson J.R."/>
            <person name="Lauterbach L."/>
            <person name="Steele A.D."/>
            <person name="Gui C."/>
            <person name="Meng S."/>
            <person name="Li G."/>
            <person name="Viehrig K."/>
            <person name="Ye F."/>
            <person name="Su P."/>
            <person name="Kiefer A.F."/>
            <person name="Nichols A."/>
            <person name="Cepeda A.J."/>
            <person name="Yan W."/>
            <person name="Fan B."/>
            <person name="Jiang Y."/>
            <person name="Adhikari A."/>
            <person name="Zheng C.-J."/>
            <person name="Schuster L."/>
            <person name="Cowan T.M."/>
            <person name="Smanski M.J."/>
            <person name="Chevrette M.G."/>
            <person name="De Carvalho L.P.S."/>
            <person name="Shen B."/>
        </authorList>
    </citation>
    <scope>NUCLEOTIDE SEQUENCE [LARGE SCALE GENOMIC DNA]</scope>
    <source>
        <strain evidence="4 5">NPDC052347</strain>
    </source>
</reference>
<dbReference type="InterPro" id="IPR036736">
    <property type="entry name" value="ACP-like_sf"/>
</dbReference>